<dbReference type="SUPFAM" id="SSF54928">
    <property type="entry name" value="RNA-binding domain, RBD"/>
    <property type="match status" value="1"/>
</dbReference>
<feature type="compositionally biased region" description="Basic and acidic residues" evidence="3">
    <location>
        <begin position="46"/>
        <end position="64"/>
    </location>
</feature>
<dbReference type="InterPro" id="IPR035979">
    <property type="entry name" value="RBD_domain_sf"/>
</dbReference>
<dbReference type="CDD" id="cd21618">
    <property type="entry name" value="RRM_AtNSRA_like"/>
    <property type="match status" value="1"/>
</dbReference>
<proteinExistence type="evidence at transcript level"/>
<evidence type="ECO:0000256" key="2">
    <source>
        <dbReference type="PROSITE-ProRule" id="PRU00176"/>
    </source>
</evidence>
<dbReference type="EMBL" id="EF082721">
    <property type="protein sequence ID" value="ABK22075.1"/>
    <property type="molecule type" value="mRNA"/>
</dbReference>
<feature type="region of interest" description="Disordered" evidence="3">
    <location>
        <begin position="236"/>
        <end position="265"/>
    </location>
</feature>
<feature type="region of interest" description="Disordered" evidence="3">
    <location>
        <begin position="128"/>
        <end position="158"/>
    </location>
</feature>
<dbReference type="PANTHER" id="PTHR10501">
    <property type="entry name" value="U1 SMALL NUCLEAR RIBONUCLEOPROTEIN A/U2 SMALL NUCLEAR RIBONUCLEOPROTEIN B"/>
    <property type="match status" value="1"/>
</dbReference>
<evidence type="ECO:0000259" key="4">
    <source>
        <dbReference type="PROSITE" id="PS50102"/>
    </source>
</evidence>
<keyword evidence="1 2" id="KW-0694">RNA-binding</keyword>
<protein>
    <recommendedName>
        <fullName evidence="4">RRM domain-containing protein</fullName>
    </recommendedName>
</protein>
<dbReference type="OMA" id="DDQVLMG"/>
<dbReference type="SMART" id="SM00360">
    <property type="entry name" value="RRM"/>
    <property type="match status" value="1"/>
</dbReference>
<dbReference type="InterPro" id="IPR000504">
    <property type="entry name" value="RRM_dom"/>
</dbReference>
<dbReference type="InterPro" id="IPR012677">
    <property type="entry name" value="Nucleotide-bd_a/b_plait_sf"/>
</dbReference>
<feature type="domain" description="RRM" evidence="4">
    <location>
        <begin position="159"/>
        <end position="245"/>
    </location>
</feature>
<accession>A9NN64</accession>
<evidence type="ECO:0000313" key="5">
    <source>
        <dbReference type="EMBL" id="ABK22075.1"/>
    </source>
</evidence>
<feature type="compositionally biased region" description="Basic and acidic residues" evidence="3">
    <location>
        <begin position="256"/>
        <end position="265"/>
    </location>
</feature>
<sequence length="265" mass="28953">MGDTYWNRFAAERDGRSAALASAAKRPRNEYDLLTSGSRDGPGYLPREDPRLDERSRRLLRETDPLGPAYERYARNGLPSYGSSGLNAGDLGGLGMGLGRSAGSGLGGSALDDQVLMGRRLSMDAGLGGKGQGLGFKDSQLRDPLRRPDNDHLPPDASNTLFVEGLPPKCTRREAAHIFRPFVGFKEVRLVNKEARNPGGEPLVLCFVDFANPNCAATAMEALQGYKFDENEKESPSLKLQFARYPGPRGGGSSFGRDRDEYRRR</sequence>
<evidence type="ECO:0000256" key="3">
    <source>
        <dbReference type="SAM" id="MobiDB-lite"/>
    </source>
</evidence>
<feature type="region of interest" description="Disordered" evidence="3">
    <location>
        <begin position="20"/>
        <end position="72"/>
    </location>
</feature>
<name>A9NN64_PICSI</name>
<organism evidence="5">
    <name type="scientific">Picea sitchensis</name>
    <name type="common">Sitka spruce</name>
    <name type="synonym">Pinus sitchensis</name>
    <dbReference type="NCBI Taxonomy" id="3332"/>
    <lineage>
        <taxon>Eukaryota</taxon>
        <taxon>Viridiplantae</taxon>
        <taxon>Streptophyta</taxon>
        <taxon>Embryophyta</taxon>
        <taxon>Tracheophyta</taxon>
        <taxon>Spermatophyta</taxon>
        <taxon>Pinopsida</taxon>
        <taxon>Pinidae</taxon>
        <taxon>Conifers I</taxon>
        <taxon>Pinales</taxon>
        <taxon>Pinaceae</taxon>
        <taxon>Picea</taxon>
    </lineage>
</organism>
<dbReference type="GO" id="GO:0003723">
    <property type="term" value="F:RNA binding"/>
    <property type="evidence" value="ECO:0007669"/>
    <property type="project" value="UniProtKB-UniRule"/>
</dbReference>
<reference evidence="5" key="1">
    <citation type="journal article" date="2008" name="BMC Genomics">
        <title>A conifer genomics resource of 200,000 spruce (Picea spp.) ESTs and 6,464 high-quality, sequence-finished full-length cDNAs for Sitka spruce (Picea sitchensis).</title>
        <authorList>
            <person name="Ralph S.G."/>
            <person name="Chun H.J."/>
            <person name="Kolosova N."/>
            <person name="Cooper D."/>
            <person name="Oddy C."/>
            <person name="Ritland C.E."/>
            <person name="Kirkpatrick R."/>
            <person name="Moore R."/>
            <person name="Barber S."/>
            <person name="Holt R.A."/>
            <person name="Jones S.J."/>
            <person name="Marra M.A."/>
            <person name="Douglas C.J."/>
            <person name="Ritland K."/>
            <person name="Bohlmann J."/>
        </authorList>
    </citation>
    <scope>NUCLEOTIDE SEQUENCE</scope>
    <source>
        <tissue evidence="5">Green portion of the leader tissue</tissue>
    </source>
</reference>
<dbReference type="PROSITE" id="PS50102">
    <property type="entry name" value="RRM"/>
    <property type="match status" value="1"/>
</dbReference>
<dbReference type="Pfam" id="PF00076">
    <property type="entry name" value="RRM_1"/>
    <property type="match status" value="1"/>
</dbReference>
<evidence type="ECO:0000256" key="1">
    <source>
        <dbReference type="ARBA" id="ARBA00022884"/>
    </source>
</evidence>
<dbReference type="AlphaFoldDB" id="A9NN64"/>
<feature type="compositionally biased region" description="Basic and acidic residues" evidence="3">
    <location>
        <begin position="139"/>
        <end position="154"/>
    </location>
</feature>
<dbReference type="Gene3D" id="3.30.70.330">
    <property type="match status" value="1"/>
</dbReference>